<sequence>MWEHRILSPKPGARLFGMFSERDTFIGLHLERRDLIDNDMASQISATKRAWRTLFPTYAPIQGDSADDYLSRYVIV</sequence>
<gene>
    <name evidence="1" type="ORF">ANI02nite_30740</name>
</gene>
<keyword evidence="2" id="KW-1185">Reference proteome</keyword>
<evidence type="ECO:0000313" key="2">
    <source>
        <dbReference type="Proteomes" id="UP000321635"/>
    </source>
</evidence>
<dbReference type="STRING" id="1120919.GCA_000429165_03239"/>
<name>A0A511XE08_9PROT</name>
<dbReference type="EMBL" id="BJYF01000029">
    <property type="protein sequence ID" value="GEN61190.1"/>
    <property type="molecule type" value="Genomic_DNA"/>
</dbReference>
<accession>A0A511XE08</accession>
<dbReference type="AlphaFoldDB" id="A0A511XE08"/>
<evidence type="ECO:0000313" key="1">
    <source>
        <dbReference type="EMBL" id="GEN61190.1"/>
    </source>
</evidence>
<dbReference type="Proteomes" id="UP000321635">
    <property type="component" value="Unassembled WGS sequence"/>
</dbReference>
<comment type="caution">
    <text evidence="1">The sequence shown here is derived from an EMBL/GenBank/DDBJ whole genome shotgun (WGS) entry which is preliminary data.</text>
</comment>
<organism evidence="1 2">
    <name type="scientific">Acetobacter nitrogenifigens DSM 23921 = NBRC 105050</name>
    <dbReference type="NCBI Taxonomy" id="1120919"/>
    <lineage>
        <taxon>Bacteria</taxon>
        <taxon>Pseudomonadati</taxon>
        <taxon>Pseudomonadota</taxon>
        <taxon>Alphaproteobacteria</taxon>
        <taxon>Acetobacterales</taxon>
        <taxon>Acetobacteraceae</taxon>
        <taxon>Acetobacter</taxon>
    </lineage>
</organism>
<protein>
    <submittedName>
        <fullName evidence="1">Uncharacterized protein</fullName>
    </submittedName>
</protein>
<proteinExistence type="predicted"/>
<reference evidence="1 2" key="1">
    <citation type="submission" date="2019-07" db="EMBL/GenBank/DDBJ databases">
        <title>Whole genome shotgun sequence of Acetobacter nitrogenifigens NBRC 105050.</title>
        <authorList>
            <person name="Hosoyama A."/>
            <person name="Uohara A."/>
            <person name="Ohji S."/>
            <person name="Ichikawa N."/>
        </authorList>
    </citation>
    <scope>NUCLEOTIDE SEQUENCE [LARGE SCALE GENOMIC DNA]</scope>
    <source>
        <strain evidence="1 2">NBRC 105050</strain>
    </source>
</reference>